<dbReference type="PANTHER" id="PTHR30093">
    <property type="entry name" value="GENERAL SECRETION PATHWAY PROTEIN G"/>
    <property type="match status" value="1"/>
</dbReference>
<proteinExistence type="inferred from homology"/>
<dbReference type="InterPro" id="IPR012902">
    <property type="entry name" value="N_methyl_site"/>
</dbReference>
<keyword evidence="3" id="KW-0472">Membrane</keyword>
<protein>
    <submittedName>
        <fullName evidence="4">Prepilin-type N-terminal cleavage/methylation domain-containing protein</fullName>
    </submittedName>
</protein>
<dbReference type="Gene3D" id="3.30.700.10">
    <property type="entry name" value="Glycoprotein, Type 4 Pilin"/>
    <property type="match status" value="1"/>
</dbReference>
<dbReference type="Pfam" id="PF07963">
    <property type="entry name" value="N_methyl"/>
    <property type="match status" value="1"/>
</dbReference>
<comment type="caution">
    <text evidence="4">The sequence shown here is derived from an EMBL/GenBank/DDBJ whole genome shotgun (WGS) entry which is preliminary data.</text>
</comment>
<feature type="transmembrane region" description="Helical" evidence="3">
    <location>
        <begin position="7"/>
        <end position="31"/>
    </location>
</feature>
<evidence type="ECO:0000256" key="3">
    <source>
        <dbReference type="SAM" id="Phobius"/>
    </source>
</evidence>
<evidence type="ECO:0000256" key="2">
    <source>
        <dbReference type="ARBA" id="ARBA00022481"/>
    </source>
</evidence>
<accession>A0ABU1XU18</accession>
<evidence type="ECO:0000256" key="1">
    <source>
        <dbReference type="ARBA" id="ARBA00005233"/>
    </source>
</evidence>
<dbReference type="SUPFAM" id="SSF54523">
    <property type="entry name" value="Pili subunits"/>
    <property type="match status" value="1"/>
</dbReference>
<dbReference type="Proteomes" id="UP001256588">
    <property type="component" value="Unassembled WGS sequence"/>
</dbReference>
<organism evidence="4 5">
    <name type="scientific">Luteimonas terrae</name>
    <dbReference type="NCBI Taxonomy" id="1530191"/>
    <lineage>
        <taxon>Bacteria</taxon>
        <taxon>Pseudomonadati</taxon>
        <taxon>Pseudomonadota</taxon>
        <taxon>Gammaproteobacteria</taxon>
        <taxon>Lysobacterales</taxon>
        <taxon>Lysobacteraceae</taxon>
        <taxon>Luteimonas</taxon>
    </lineage>
</organism>
<dbReference type="PANTHER" id="PTHR30093:SF34">
    <property type="entry name" value="PREPILIN PEPTIDASE-DEPENDENT PROTEIN D"/>
    <property type="match status" value="1"/>
</dbReference>
<evidence type="ECO:0000313" key="5">
    <source>
        <dbReference type="Proteomes" id="UP001256588"/>
    </source>
</evidence>
<keyword evidence="3" id="KW-0812">Transmembrane</keyword>
<sequence>MHRHARGFTLIELMIAVAIIAILAAIALPAYNAYRVRTSESTCLAEMSSYSRLALAALYEGDTPEIPPMQACASADTATALGAAIEGRPRAPGVATTRCDMDSGTCRLQ</sequence>
<keyword evidence="3" id="KW-1133">Transmembrane helix</keyword>
<keyword evidence="5" id="KW-1185">Reference proteome</keyword>
<reference evidence="4 5" key="1">
    <citation type="submission" date="2023-07" db="EMBL/GenBank/DDBJ databases">
        <title>Sorghum-associated microbial communities from plants grown in Nebraska, USA.</title>
        <authorList>
            <person name="Schachtman D."/>
        </authorList>
    </citation>
    <scope>NUCLEOTIDE SEQUENCE [LARGE SCALE GENOMIC DNA]</scope>
    <source>
        <strain evidence="4 5">4099</strain>
    </source>
</reference>
<evidence type="ECO:0000313" key="4">
    <source>
        <dbReference type="EMBL" id="MDR7192257.1"/>
    </source>
</evidence>
<dbReference type="PROSITE" id="PS00409">
    <property type="entry name" value="PROKAR_NTER_METHYL"/>
    <property type="match status" value="1"/>
</dbReference>
<dbReference type="EMBL" id="JAVDWO010000003">
    <property type="protein sequence ID" value="MDR7192257.1"/>
    <property type="molecule type" value="Genomic_DNA"/>
</dbReference>
<comment type="similarity">
    <text evidence="1">Belongs to the N-Me-Phe pilin family.</text>
</comment>
<keyword evidence="2" id="KW-0488">Methylation</keyword>
<gene>
    <name evidence="4" type="ORF">J2W68_000965</name>
</gene>
<dbReference type="InterPro" id="IPR045584">
    <property type="entry name" value="Pilin-like"/>
</dbReference>
<name>A0ABU1XU18_9GAMM</name>
<dbReference type="NCBIfam" id="TIGR02532">
    <property type="entry name" value="IV_pilin_GFxxxE"/>
    <property type="match status" value="1"/>
</dbReference>